<dbReference type="EMBL" id="PQFZ01000015">
    <property type="protein sequence ID" value="POR48292.1"/>
    <property type="molecule type" value="Genomic_DNA"/>
</dbReference>
<feature type="transmembrane region" description="Helical" evidence="1">
    <location>
        <begin position="90"/>
        <end position="114"/>
    </location>
</feature>
<name>A0A2S4M0P4_9HYPH</name>
<proteinExistence type="predicted"/>
<feature type="transmembrane region" description="Helical" evidence="1">
    <location>
        <begin position="191"/>
        <end position="211"/>
    </location>
</feature>
<keyword evidence="1" id="KW-0472">Membrane</keyword>
<feature type="transmembrane region" description="Helical" evidence="1">
    <location>
        <begin position="159"/>
        <end position="179"/>
    </location>
</feature>
<dbReference type="Pfam" id="PF06532">
    <property type="entry name" value="NrsF"/>
    <property type="match status" value="1"/>
</dbReference>
<organism evidence="2 3">
    <name type="scientific">Bosea psychrotolerans</name>
    <dbReference type="NCBI Taxonomy" id="1871628"/>
    <lineage>
        <taxon>Bacteria</taxon>
        <taxon>Pseudomonadati</taxon>
        <taxon>Pseudomonadota</taxon>
        <taxon>Alphaproteobacteria</taxon>
        <taxon>Hyphomicrobiales</taxon>
        <taxon>Boseaceae</taxon>
        <taxon>Bosea</taxon>
    </lineage>
</organism>
<protein>
    <recommendedName>
        <fullName evidence="4">DUF1109 domain-containing protein</fullName>
    </recommendedName>
</protein>
<evidence type="ECO:0000256" key="1">
    <source>
        <dbReference type="SAM" id="Phobius"/>
    </source>
</evidence>
<sequence>MQTNDLISLMTASHQPVDTGWLRRATGIAALAALAVTIGLVLVTLGARRDLASAWMTLPVIAKALFGAGVAVIALVLFQRSLRPGLKPARLLPMVVIPLLLVAAWALLTLGQAPVAQWSALVFGRYWRACLIAVPLYALCPLVVLLLLARRGAPTNGRLTGACAGLASAGLAAVAYSLHCPDDTAPFLATWYTLAIAIVTSLGALIFPRLIRW</sequence>
<reference evidence="2 3" key="1">
    <citation type="submission" date="2018-01" db="EMBL/GenBank/DDBJ databases">
        <title>Genomic Encyclopedia of Type Strains, Phase III (KMG-III): the genomes of soil and plant-associated and newly described type strains.</title>
        <authorList>
            <person name="Whitman W."/>
        </authorList>
    </citation>
    <scope>NUCLEOTIDE SEQUENCE [LARGE SCALE GENOMIC DNA]</scope>
    <source>
        <strain evidence="2 3">1131</strain>
    </source>
</reference>
<evidence type="ECO:0000313" key="3">
    <source>
        <dbReference type="Proteomes" id="UP000236919"/>
    </source>
</evidence>
<keyword evidence="3" id="KW-1185">Reference proteome</keyword>
<dbReference type="Proteomes" id="UP000236919">
    <property type="component" value="Unassembled WGS sequence"/>
</dbReference>
<dbReference type="AlphaFoldDB" id="A0A2S4M0P4"/>
<comment type="caution">
    <text evidence="2">The sequence shown here is derived from an EMBL/GenBank/DDBJ whole genome shotgun (WGS) entry which is preliminary data.</text>
</comment>
<evidence type="ECO:0000313" key="2">
    <source>
        <dbReference type="EMBL" id="POR48292.1"/>
    </source>
</evidence>
<feature type="transmembrane region" description="Helical" evidence="1">
    <location>
        <begin position="21"/>
        <end position="43"/>
    </location>
</feature>
<dbReference type="RefSeq" id="WP_181011969.1">
    <property type="nucleotide sequence ID" value="NZ_PQFZ01000015.1"/>
</dbReference>
<dbReference type="InterPro" id="IPR009495">
    <property type="entry name" value="NrsF"/>
</dbReference>
<gene>
    <name evidence="2" type="ORF">CYD53_11540</name>
</gene>
<keyword evidence="1" id="KW-0812">Transmembrane</keyword>
<keyword evidence="1" id="KW-1133">Transmembrane helix</keyword>
<feature type="transmembrane region" description="Helical" evidence="1">
    <location>
        <begin position="55"/>
        <end position="78"/>
    </location>
</feature>
<evidence type="ECO:0008006" key="4">
    <source>
        <dbReference type="Google" id="ProtNLM"/>
    </source>
</evidence>
<feature type="transmembrane region" description="Helical" evidence="1">
    <location>
        <begin position="126"/>
        <end position="147"/>
    </location>
</feature>
<accession>A0A2S4M0P4</accession>